<proteinExistence type="predicted"/>
<feature type="compositionally biased region" description="Polar residues" evidence="1">
    <location>
        <begin position="141"/>
        <end position="152"/>
    </location>
</feature>
<reference evidence="2 3" key="2">
    <citation type="submission" date="2018-11" db="EMBL/GenBank/DDBJ databases">
        <authorList>
            <consortium name="Pathogen Informatics"/>
        </authorList>
    </citation>
    <scope>NUCLEOTIDE SEQUENCE [LARGE SCALE GENOMIC DNA]</scope>
    <source>
        <strain evidence="2 3">Egypt</strain>
    </source>
</reference>
<protein>
    <submittedName>
        <fullName evidence="4">Flocculation protein FLO11-like</fullName>
    </submittedName>
</protein>
<feature type="region of interest" description="Disordered" evidence="1">
    <location>
        <begin position="137"/>
        <end position="326"/>
    </location>
</feature>
<reference evidence="4" key="1">
    <citation type="submission" date="2016-06" db="UniProtKB">
        <authorList>
            <consortium name="WormBaseParasite"/>
        </authorList>
    </citation>
    <scope>IDENTIFICATION</scope>
</reference>
<dbReference type="WBParaSite" id="ECPE_0000591901-mRNA-1">
    <property type="protein sequence ID" value="ECPE_0000591901-mRNA-1"/>
    <property type="gene ID" value="ECPE_0000591901"/>
</dbReference>
<dbReference type="AlphaFoldDB" id="A0A183AG21"/>
<sequence length="687" mass="74087">MLVLTGTPSLVLASRVEVYHTCSVDLTWQRAIHSCQRCPRAVLVTNNVAIAPITQSNVERATSRFCPAGVHMSNCVPASEIFSAPNKQTVLKPLLTGAHANSVSLSSPGLNLSPSAWGPPNLPVPAVTHHHPVHTVHSARASLNSPTVSPSTVVIRESEKPTPQQITTGERAKLVVTKSENADKSTTTNKISPATPPPGTTVTTSISSATPTNAIVNTGKTEVPTKTTSLLDDSKADRSPVPEISIIRENESPKSPTSISAPSTRDKSQVNGTAEDRVITVPEPGLGKPTEREISLSNHVTENTSDGRVPDSTTLKKQRKEDTVQSVTRLKGGIASDALQNADVEIALPNRGSSRSVGQEEESDKARPNRASSRNTERSPASTKQSSASPLPATESPKIDANATRQPTTTTTVRDTREPGRHHAAGPQSPISSSGGGVGDVGPTPVKANGSVRADQSRATPVEPQSPPASKPPTLTTPSTQTKKVVPSFHFPLGTTRMTKEEISFEVDRAKRELSRIVESLGNGNKNGASDSLIPYSNFGQVAKRGFFVILSLMYNVAVKRLRFDDCWELPQGATKELVSSDPGCSCKKFTDEWTLKFVKEVAVSDKHGHRLLNQKQNRIQHRVSHISNYERPTESVLEIKPPWDWNPRMDAVYAHYQLDYEATPKALIFSHLMYSSNLESHSESTA</sequence>
<feature type="compositionally biased region" description="Polar residues" evidence="1">
    <location>
        <begin position="295"/>
        <end position="315"/>
    </location>
</feature>
<feature type="compositionally biased region" description="Basic and acidic residues" evidence="1">
    <location>
        <begin position="232"/>
        <end position="252"/>
    </location>
</feature>
<feature type="compositionally biased region" description="Basic and acidic residues" evidence="1">
    <location>
        <begin position="264"/>
        <end position="278"/>
    </location>
</feature>
<keyword evidence="3" id="KW-1185">Reference proteome</keyword>
<evidence type="ECO:0000313" key="4">
    <source>
        <dbReference type="WBParaSite" id="ECPE_0000591901-mRNA-1"/>
    </source>
</evidence>
<feature type="compositionally biased region" description="Polar residues" evidence="1">
    <location>
        <begin position="370"/>
        <end position="389"/>
    </location>
</feature>
<evidence type="ECO:0000313" key="2">
    <source>
        <dbReference type="EMBL" id="VDP76877.1"/>
    </source>
</evidence>
<feature type="region of interest" description="Disordered" evidence="1">
    <location>
        <begin position="346"/>
        <end position="483"/>
    </location>
</feature>
<evidence type="ECO:0000256" key="1">
    <source>
        <dbReference type="SAM" id="MobiDB-lite"/>
    </source>
</evidence>
<gene>
    <name evidence="2" type="ORF">ECPE_LOCUS5906</name>
</gene>
<accession>A0A183AG21</accession>
<feature type="compositionally biased region" description="Low complexity" evidence="1">
    <location>
        <begin position="404"/>
        <end position="413"/>
    </location>
</feature>
<feature type="compositionally biased region" description="Polar residues" evidence="1">
    <location>
        <begin position="253"/>
        <end position="263"/>
    </location>
</feature>
<dbReference type="OrthoDB" id="5586at2759"/>
<name>A0A183AG21_9TREM</name>
<feature type="compositionally biased region" description="Polar residues" evidence="1">
    <location>
        <begin position="209"/>
        <end position="231"/>
    </location>
</feature>
<dbReference type="Proteomes" id="UP000272942">
    <property type="component" value="Unassembled WGS sequence"/>
</dbReference>
<dbReference type="EMBL" id="UZAN01042822">
    <property type="protein sequence ID" value="VDP76877.1"/>
    <property type="molecule type" value="Genomic_DNA"/>
</dbReference>
<feature type="compositionally biased region" description="Polar residues" evidence="1">
    <location>
        <begin position="473"/>
        <end position="483"/>
    </location>
</feature>
<organism evidence="4">
    <name type="scientific">Echinostoma caproni</name>
    <dbReference type="NCBI Taxonomy" id="27848"/>
    <lineage>
        <taxon>Eukaryota</taxon>
        <taxon>Metazoa</taxon>
        <taxon>Spiralia</taxon>
        <taxon>Lophotrochozoa</taxon>
        <taxon>Platyhelminthes</taxon>
        <taxon>Trematoda</taxon>
        <taxon>Digenea</taxon>
        <taxon>Plagiorchiida</taxon>
        <taxon>Echinostomata</taxon>
        <taxon>Echinostomatoidea</taxon>
        <taxon>Echinostomatidae</taxon>
        <taxon>Echinostoma</taxon>
    </lineage>
</organism>
<evidence type="ECO:0000313" key="3">
    <source>
        <dbReference type="Proteomes" id="UP000272942"/>
    </source>
</evidence>